<dbReference type="InterPro" id="IPR036390">
    <property type="entry name" value="WH_DNA-bd_sf"/>
</dbReference>
<evidence type="ECO:0000256" key="1">
    <source>
        <dbReference type="SAM" id="MobiDB-lite"/>
    </source>
</evidence>
<dbReference type="InterPro" id="IPR036388">
    <property type="entry name" value="WH-like_DNA-bd_sf"/>
</dbReference>
<feature type="region of interest" description="Disordered" evidence="1">
    <location>
        <begin position="96"/>
        <end position="115"/>
    </location>
</feature>
<dbReference type="GO" id="GO:0003700">
    <property type="term" value="F:DNA-binding transcription factor activity"/>
    <property type="evidence" value="ECO:0007669"/>
    <property type="project" value="InterPro"/>
</dbReference>
<gene>
    <name evidence="3" type="ORF">SAMN05444422_10310</name>
</gene>
<sequence>MWEDPFPVKPDTNEYQALSFLVTHREYGFTPDVIAEQTEISESSASNTMERLFEKELVERSDGAYYVDPDRADKLKYRLESLDSAVQFFESAPSDDAYTKEGWEDELPSIDTTEN</sequence>
<name>A0A1I1EWN8_NATHA</name>
<dbReference type="AlphaFoldDB" id="A0A1I1EWN8"/>
<feature type="compositionally biased region" description="Acidic residues" evidence="1">
    <location>
        <begin position="103"/>
        <end position="115"/>
    </location>
</feature>
<organism evidence="3 4">
    <name type="scientific">Natronobacterium haloterrestre</name>
    <name type="common">Halobiforma haloterrestris</name>
    <dbReference type="NCBI Taxonomy" id="148448"/>
    <lineage>
        <taxon>Archaea</taxon>
        <taxon>Methanobacteriati</taxon>
        <taxon>Methanobacteriota</taxon>
        <taxon>Stenosarchaea group</taxon>
        <taxon>Halobacteria</taxon>
        <taxon>Halobacteriales</taxon>
        <taxon>Natrialbaceae</taxon>
        <taxon>Natronobacterium</taxon>
    </lineage>
</organism>
<protein>
    <submittedName>
        <fullName evidence="3">Sugar-specific transcriptional regulator TrmB</fullName>
    </submittedName>
</protein>
<feature type="domain" description="HTH marR-type" evidence="2">
    <location>
        <begin position="13"/>
        <end position="61"/>
    </location>
</feature>
<dbReference type="OrthoDB" id="195563at2157"/>
<evidence type="ECO:0000313" key="4">
    <source>
        <dbReference type="Proteomes" id="UP000199161"/>
    </source>
</evidence>
<proteinExistence type="predicted"/>
<dbReference type="Gene3D" id="1.10.10.10">
    <property type="entry name" value="Winged helix-like DNA-binding domain superfamily/Winged helix DNA-binding domain"/>
    <property type="match status" value="1"/>
</dbReference>
<keyword evidence="4" id="KW-1185">Reference proteome</keyword>
<evidence type="ECO:0000313" key="3">
    <source>
        <dbReference type="EMBL" id="SFB91565.1"/>
    </source>
</evidence>
<dbReference type="Proteomes" id="UP000199161">
    <property type="component" value="Unassembled WGS sequence"/>
</dbReference>
<dbReference type="SUPFAM" id="SSF46785">
    <property type="entry name" value="Winged helix' DNA-binding domain"/>
    <property type="match status" value="1"/>
</dbReference>
<reference evidence="4" key="1">
    <citation type="submission" date="2016-10" db="EMBL/GenBank/DDBJ databases">
        <authorList>
            <person name="Varghese N."/>
            <person name="Submissions S."/>
        </authorList>
    </citation>
    <scope>NUCLEOTIDE SEQUENCE [LARGE SCALE GENOMIC DNA]</scope>
    <source>
        <strain evidence="4">DSM 13078</strain>
    </source>
</reference>
<dbReference type="RefSeq" id="WP_089786484.1">
    <property type="nucleotide sequence ID" value="NZ_FOKW01000003.1"/>
</dbReference>
<evidence type="ECO:0000259" key="2">
    <source>
        <dbReference type="Pfam" id="PF12802"/>
    </source>
</evidence>
<accession>A0A1I1EWN8</accession>
<dbReference type="EMBL" id="FOKW01000003">
    <property type="protein sequence ID" value="SFB91565.1"/>
    <property type="molecule type" value="Genomic_DNA"/>
</dbReference>
<dbReference type="InterPro" id="IPR000835">
    <property type="entry name" value="HTH_MarR-typ"/>
</dbReference>
<dbReference type="Pfam" id="PF12802">
    <property type="entry name" value="MarR_2"/>
    <property type="match status" value="1"/>
</dbReference>